<evidence type="ECO:0000259" key="5">
    <source>
        <dbReference type="PROSITE" id="PS50011"/>
    </source>
</evidence>
<dbReference type="InterPro" id="IPR011009">
    <property type="entry name" value="Kinase-like_dom_sf"/>
</dbReference>
<feature type="compositionally biased region" description="Acidic residues" evidence="4">
    <location>
        <begin position="642"/>
        <end position="652"/>
    </location>
</feature>
<reference evidence="6" key="2">
    <citation type="journal article" date="2023" name="Science">
        <title>Genomic signatures of disease resistance in endangered staghorn corals.</title>
        <authorList>
            <person name="Vollmer S.V."/>
            <person name="Selwyn J.D."/>
            <person name="Despard B.A."/>
            <person name="Roesel C.L."/>
        </authorList>
    </citation>
    <scope>NUCLEOTIDE SEQUENCE</scope>
    <source>
        <strain evidence="6">K2</strain>
    </source>
</reference>
<accession>A0AAD9VFM0</accession>
<feature type="compositionally biased region" description="Basic and acidic residues" evidence="4">
    <location>
        <begin position="598"/>
        <end position="613"/>
    </location>
</feature>
<dbReference type="InterPro" id="IPR000719">
    <property type="entry name" value="Prot_kinase_dom"/>
</dbReference>
<feature type="compositionally biased region" description="Basic and acidic residues" evidence="4">
    <location>
        <begin position="571"/>
        <end position="590"/>
    </location>
</feature>
<feature type="compositionally biased region" description="Basic and acidic residues" evidence="4">
    <location>
        <begin position="657"/>
        <end position="707"/>
    </location>
</feature>
<keyword evidence="7" id="KW-1185">Reference proteome</keyword>
<sequence length="799" mass="91315">MSSFFKQIFPFMKVKKKKEFSYIIRGVDPYTIWSLVGELGDGSFGKVHKAERKTDGTLAAAKMIDVKDESELDDFMVEIDILKIERGLTEDQIKVVCRQMFECLHFLHTHKVIHRDLKAGNLLLTSDGNIKLADFGVSAKNKKTVQRRTTFIGTPYWMAPEVIVTETCKDDPYDYKADIWSAGITLIELAEMQPPYHDMHPMRVLFKIPKSDPPQLQAKNKWSKDFHDFLSLCVVKSADMRTSAGQLLEVKIGTDGQEKIEQYPKSGQSSFILNFFSPVFQPALLCYPANVTDNKPLKELYNEAKAVVIEELEDLPEDKVEKEKNELKISESTDSLDESAEWNNEIETDRDEGEKEEEENKETDKDYENEKEMGDKNEEAEEEKETAETKVEEEKSEREQTEERKENDQMKEEEVKDEETVENKEDLGDNREAESQEKVEEAKEEEEKEDERIESKEKGEEEVAVEEPGKDESKTEEKAEEQKQEEEQSKEEAIIASEVIEDKAGDGEGKEEEGEEVEKTGEGESREEVEEDRTGEGNEVQEAESKPTDGEKGNDQEGEEIVNAVTEEKEEQDKRKEDEASETVKNEVENKLAPSQDKAAETQVLHDGDKYSARLDNILDNLEEDEREEALPTVVQKAVSSEETDEVQDSEEVTLPQDKKQVEVEVKKDESDKEIGGEKIEQEKDEEAVKDSAEDNEGEKVETRSEDKEDDVFDVNEKAPMSNGSVIAPALIKEKEPPGFTEKKTETTDGSEEEKSYKTLKRIRKFEKDGKIVTETTSRVVDVSQEDYRNAVIKEQQQR</sequence>
<feature type="compositionally biased region" description="Basic and acidic residues" evidence="4">
    <location>
        <begin position="543"/>
        <end position="555"/>
    </location>
</feature>
<dbReference type="EMBL" id="JARQWQ010000003">
    <property type="protein sequence ID" value="KAK2572793.1"/>
    <property type="molecule type" value="Genomic_DNA"/>
</dbReference>
<dbReference type="PROSITE" id="PS00107">
    <property type="entry name" value="PROTEIN_KINASE_ATP"/>
    <property type="match status" value="1"/>
</dbReference>
<dbReference type="InterPro" id="IPR008271">
    <property type="entry name" value="Ser/Thr_kinase_AS"/>
</dbReference>
<feature type="compositionally biased region" description="Basic and acidic residues" evidence="4">
    <location>
        <begin position="450"/>
        <end position="493"/>
    </location>
</feature>
<dbReference type="PANTHER" id="PTHR46538:SF3">
    <property type="entry name" value="PROTEIN KINASE DOMAIN-CONTAINING PROTEIN"/>
    <property type="match status" value="1"/>
</dbReference>
<comment type="caution">
    <text evidence="6">The sequence shown here is derived from an EMBL/GenBank/DDBJ whole genome shotgun (WGS) entry which is preliminary data.</text>
</comment>
<feature type="compositionally biased region" description="Basic and acidic residues" evidence="4">
    <location>
        <begin position="421"/>
        <end position="441"/>
    </location>
</feature>
<keyword evidence="6" id="KW-0418">Kinase</keyword>
<feature type="compositionally biased region" description="Basic and acidic residues" evidence="4">
    <location>
        <begin position="362"/>
        <end position="377"/>
    </location>
</feature>
<feature type="compositionally biased region" description="Basic and acidic residues" evidence="4">
    <location>
        <begin position="732"/>
        <end position="755"/>
    </location>
</feature>
<name>A0AAD9VFM0_ACRCE</name>
<feature type="compositionally biased region" description="Basic and acidic residues" evidence="4">
    <location>
        <begin position="386"/>
        <end position="414"/>
    </location>
</feature>
<dbReference type="SUPFAM" id="SSF56112">
    <property type="entry name" value="Protein kinase-like (PK-like)"/>
    <property type="match status" value="1"/>
</dbReference>
<keyword evidence="1 3" id="KW-0547">Nucleotide-binding</keyword>
<dbReference type="AlphaFoldDB" id="A0AAD9VFM0"/>
<dbReference type="GO" id="GO:0004672">
    <property type="term" value="F:protein kinase activity"/>
    <property type="evidence" value="ECO:0007669"/>
    <property type="project" value="InterPro"/>
</dbReference>
<feature type="compositionally biased region" description="Basic and acidic residues" evidence="4">
    <location>
        <begin position="517"/>
        <end position="536"/>
    </location>
</feature>
<evidence type="ECO:0000256" key="2">
    <source>
        <dbReference type="ARBA" id="ARBA00022840"/>
    </source>
</evidence>
<evidence type="ECO:0000256" key="3">
    <source>
        <dbReference type="PROSITE-ProRule" id="PRU10141"/>
    </source>
</evidence>
<dbReference type="PANTHER" id="PTHR46538">
    <property type="entry name" value="PROTEIN KINASE DOMAIN-CONTAINING PROTEIN"/>
    <property type="match status" value="1"/>
</dbReference>
<dbReference type="SMART" id="SM00220">
    <property type="entry name" value="S_TKc"/>
    <property type="match status" value="1"/>
</dbReference>
<keyword evidence="2 3" id="KW-0067">ATP-binding</keyword>
<dbReference type="PROSITE" id="PS50011">
    <property type="entry name" value="PROTEIN_KINASE_DOM"/>
    <property type="match status" value="1"/>
</dbReference>
<dbReference type="InterPro" id="IPR051585">
    <property type="entry name" value="STE20_Ser/Thr_Kinases"/>
</dbReference>
<feature type="region of interest" description="Disordered" evidence="4">
    <location>
        <begin position="319"/>
        <end position="755"/>
    </location>
</feature>
<evidence type="ECO:0000313" key="6">
    <source>
        <dbReference type="EMBL" id="KAK2572793.1"/>
    </source>
</evidence>
<protein>
    <submittedName>
        <fullName evidence="6">Serine/threonine-protein kinase 10</fullName>
    </submittedName>
</protein>
<reference evidence="6" key="1">
    <citation type="journal article" date="2023" name="G3 (Bethesda)">
        <title>Whole genome assembly and annotation of the endangered Caribbean coral Acropora cervicornis.</title>
        <authorList>
            <person name="Selwyn J.D."/>
            <person name="Vollmer S.V."/>
        </authorList>
    </citation>
    <scope>NUCLEOTIDE SEQUENCE</scope>
    <source>
        <strain evidence="6">K2</strain>
    </source>
</reference>
<dbReference type="InterPro" id="IPR017441">
    <property type="entry name" value="Protein_kinase_ATP_BS"/>
</dbReference>
<dbReference type="PROSITE" id="PS00108">
    <property type="entry name" value="PROTEIN_KINASE_ST"/>
    <property type="match status" value="1"/>
</dbReference>
<dbReference type="Pfam" id="PF00069">
    <property type="entry name" value="Pkinase"/>
    <property type="match status" value="1"/>
</dbReference>
<feature type="binding site" evidence="3">
    <location>
        <position position="62"/>
    </location>
    <ligand>
        <name>ATP</name>
        <dbReference type="ChEBI" id="CHEBI:30616"/>
    </ligand>
</feature>
<evidence type="ECO:0000313" key="7">
    <source>
        <dbReference type="Proteomes" id="UP001249851"/>
    </source>
</evidence>
<feature type="compositionally biased region" description="Acidic residues" evidence="4">
    <location>
        <begin position="334"/>
        <end position="361"/>
    </location>
</feature>
<dbReference type="Gene3D" id="1.10.510.10">
    <property type="entry name" value="Transferase(Phosphotransferase) domain 1"/>
    <property type="match status" value="1"/>
</dbReference>
<dbReference type="FunFam" id="1.10.510.10:FF:001298">
    <property type="entry name" value="STE20-like kinase"/>
    <property type="match status" value="1"/>
</dbReference>
<evidence type="ECO:0000256" key="1">
    <source>
        <dbReference type="ARBA" id="ARBA00022741"/>
    </source>
</evidence>
<organism evidence="6 7">
    <name type="scientific">Acropora cervicornis</name>
    <name type="common">Staghorn coral</name>
    <dbReference type="NCBI Taxonomy" id="6130"/>
    <lineage>
        <taxon>Eukaryota</taxon>
        <taxon>Metazoa</taxon>
        <taxon>Cnidaria</taxon>
        <taxon>Anthozoa</taxon>
        <taxon>Hexacorallia</taxon>
        <taxon>Scleractinia</taxon>
        <taxon>Astrocoeniina</taxon>
        <taxon>Acroporidae</taxon>
        <taxon>Acropora</taxon>
    </lineage>
</organism>
<dbReference type="Gene3D" id="3.30.200.20">
    <property type="entry name" value="Phosphorylase Kinase, domain 1"/>
    <property type="match status" value="1"/>
</dbReference>
<evidence type="ECO:0000256" key="4">
    <source>
        <dbReference type="SAM" id="MobiDB-lite"/>
    </source>
</evidence>
<keyword evidence="6" id="KW-0808">Transferase</keyword>
<dbReference type="Proteomes" id="UP001249851">
    <property type="component" value="Unassembled WGS sequence"/>
</dbReference>
<feature type="domain" description="Protein kinase" evidence="5">
    <location>
        <begin position="1"/>
        <end position="260"/>
    </location>
</feature>
<feature type="compositionally biased region" description="Basic and acidic residues" evidence="4">
    <location>
        <begin position="319"/>
        <end position="331"/>
    </location>
</feature>
<gene>
    <name evidence="6" type="ORF">P5673_001780</name>
</gene>
<dbReference type="GO" id="GO:0005524">
    <property type="term" value="F:ATP binding"/>
    <property type="evidence" value="ECO:0007669"/>
    <property type="project" value="UniProtKB-UniRule"/>
</dbReference>
<proteinExistence type="predicted"/>